<gene>
    <name evidence="1" type="ORF">S06H3_28800</name>
</gene>
<sequence length="75" mass="8705">WIDRDKFSYSELAQFGQSDEIIDFLLTEAEIAEHYTTLSNAIKLLGKLKIPHDQRRRTSQLLVRCVLDNDGKNIL</sequence>
<protein>
    <submittedName>
        <fullName evidence="1">Uncharacterized protein</fullName>
    </submittedName>
</protein>
<comment type="caution">
    <text evidence="1">The sequence shown here is derived from an EMBL/GenBank/DDBJ whole genome shotgun (WGS) entry which is preliminary data.</text>
</comment>
<dbReference type="AlphaFoldDB" id="X1NWP3"/>
<dbReference type="EMBL" id="BARV01016835">
    <property type="protein sequence ID" value="GAI31220.1"/>
    <property type="molecule type" value="Genomic_DNA"/>
</dbReference>
<reference evidence="1" key="1">
    <citation type="journal article" date="2014" name="Front. Microbiol.">
        <title>High frequency of phylogenetically diverse reductive dehalogenase-homologous genes in deep subseafloor sedimentary metagenomes.</title>
        <authorList>
            <person name="Kawai M."/>
            <person name="Futagami T."/>
            <person name="Toyoda A."/>
            <person name="Takaki Y."/>
            <person name="Nishi S."/>
            <person name="Hori S."/>
            <person name="Arai W."/>
            <person name="Tsubouchi T."/>
            <person name="Morono Y."/>
            <person name="Uchiyama I."/>
            <person name="Ito T."/>
            <person name="Fujiyama A."/>
            <person name="Inagaki F."/>
            <person name="Takami H."/>
        </authorList>
    </citation>
    <scope>NUCLEOTIDE SEQUENCE</scope>
    <source>
        <strain evidence="1">Expedition CK06-06</strain>
    </source>
</reference>
<name>X1NWP3_9ZZZZ</name>
<proteinExistence type="predicted"/>
<organism evidence="1">
    <name type="scientific">marine sediment metagenome</name>
    <dbReference type="NCBI Taxonomy" id="412755"/>
    <lineage>
        <taxon>unclassified sequences</taxon>
        <taxon>metagenomes</taxon>
        <taxon>ecological metagenomes</taxon>
    </lineage>
</organism>
<evidence type="ECO:0000313" key="1">
    <source>
        <dbReference type="EMBL" id="GAI31220.1"/>
    </source>
</evidence>
<accession>X1NWP3</accession>
<feature type="non-terminal residue" evidence="1">
    <location>
        <position position="1"/>
    </location>
</feature>